<dbReference type="Pfam" id="PF13460">
    <property type="entry name" value="NAD_binding_10"/>
    <property type="match status" value="1"/>
</dbReference>
<evidence type="ECO:0000313" key="2">
    <source>
        <dbReference type="EMBL" id="GMA94471.1"/>
    </source>
</evidence>
<dbReference type="Proteomes" id="UP001157034">
    <property type="component" value="Unassembled WGS sequence"/>
</dbReference>
<evidence type="ECO:0000313" key="3">
    <source>
        <dbReference type="Proteomes" id="UP001157034"/>
    </source>
</evidence>
<feature type="domain" description="NAD(P)-binding" evidence="1">
    <location>
        <begin position="4"/>
        <end position="162"/>
    </location>
</feature>
<gene>
    <name evidence="2" type="ORF">GCM10025881_12950</name>
</gene>
<comment type="caution">
    <text evidence="2">The sequence shown here is derived from an EMBL/GenBank/DDBJ whole genome shotgun (WGS) entry which is preliminary data.</text>
</comment>
<dbReference type="EMBL" id="BSVB01000001">
    <property type="protein sequence ID" value="GMA94471.1"/>
    <property type="molecule type" value="Genomic_DNA"/>
</dbReference>
<dbReference type="Gene3D" id="3.40.50.720">
    <property type="entry name" value="NAD(P)-binding Rossmann-like Domain"/>
    <property type="match status" value="1"/>
</dbReference>
<keyword evidence="3" id="KW-1185">Reference proteome</keyword>
<sequence>MVGAHVTRVVRERGHEPVVLARSTGVDLMAGTGLAAALEGVDAVIDVASTATSAAKPAIAFFEATTTRLLAAERERGVRHHVALSIIGVPEAPHGYYAGKARQEELVMASGGGWSLLRAAQFHEFAVQMAQRMQVGPFVVCPSMRAQPIAAAEVATVIVEIAEGAPRGLDRELAGPRIESMPDMVRRYLRAIGRGTPVLAVPLPGGFGRALRDGTILPKPGARLGTVTFEEWLVAQAQAQGTTAA</sequence>
<proteinExistence type="predicted"/>
<name>A0ABQ6K437_9MICO</name>
<accession>A0ABQ6K437</accession>
<protein>
    <submittedName>
        <fullName evidence="2">Nucleoside-diphosphate sugar epimerase</fullName>
    </submittedName>
</protein>
<reference evidence="3" key="1">
    <citation type="journal article" date="2019" name="Int. J. Syst. Evol. Microbiol.">
        <title>The Global Catalogue of Microorganisms (GCM) 10K type strain sequencing project: providing services to taxonomists for standard genome sequencing and annotation.</title>
        <authorList>
            <consortium name="The Broad Institute Genomics Platform"/>
            <consortium name="The Broad Institute Genome Sequencing Center for Infectious Disease"/>
            <person name="Wu L."/>
            <person name="Ma J."/>
        </authorList>
    </citation>
    <scope>NUCLEOTIDE SEQUENCE [LARGE SCALE GENOMIC DNA]</scope>
    <source>
        <strain evidence="3">NBRC 108894</strain>
    </source>
</reference>
<evidence type="ECO:0000259" key="1">
    <source>
        <dbReference type="Pfam" id="PF13460"/>
    </source>
</evidence>
<organism evidence="2 3">
    <name type="scientific">Pseudolysinimonas kribbensis</name>
    <dbReference type="NCBI Taxonomy" id="433641"/>
    <lineage>
        <taxon>Bacteria</taxon>
        <taxon>Bacillati</taxon>
        <taxon>Actinomycetota</taxon>
        <taxon>Actinomycetes</taxon>
        <taxon>Micrococcales</taxon>
        <taxon>Microbacteriaceae</taxon>
        <taxon>Pseudolysinimonas</taxon>
    </lineage>
</organism>
<dbReference type="InterPro" id="IPR016040">
    <property type="entry name" value="NAD(P)-bd_dom"/>
</dbReference>
<dbReference type="InterPro" id="IPR036291">
    <property type="entry name" value="NAD(P)-bd_dom_sf"/>
</dbReference>
<dbReference type="SUPFAM" id="SSF51735">
    <property type="entry name" value="NAD(P)-binding Rossmann-fold domains"/>
    <property type="match status" value="1"/>
</dbReference>